<gene>
    <name evidence="1" type="ORF">RCL2_002832600</name>
</gene>
<dbReference type="OrthoDB" id="2320989at2759"/>
<reference evidence="1" key="1">
    <citation type="submission" date="2019-10" db="EMBL/GenBank/DDBJ databases">
        <title>Conservation and host-specific expression of non-tandemly repeated heterogenous ribosome RNA gene in arbuscular mycorrhizal fungi.</title>
        <authorList>
            <person name="Maeda T."/>
            <person name="Kobayashi Y."/>
            <person name="Nakagawa T."/>
            <person name="Ezawa T."/>
            <person name="Yamaguchi K."/>
            <person name="Bino T."/>
            <person name="Nishimoto Y."/>
            <person name="Shigenobu S."/>
            <person name="Kawaguchi M."/>
        </authorList>
    </citation>
    <scope>NUCLEOTIDE SEQUENCE</scope>
    <source>
        <strain evidence="1">HR1</strain>
    </source>
</reference>
<name>A0A8H3R6P9_9GLOM</name>
<evidence type="ECO:0000313" key="2">
    <source>
        <dbReference type="Proteomes" id="UP000615446"/>
    </source>
</evidence>
<dbReference type="AlphaFoldDB" id="A0A8H3R6P9"/>
<dbReference type="EMBL" id="BLAL01000303">
    <property type="protein sequence ID" value="GET01945.1"/>
    <property type="molecule type" value="Genomic_DNA"/>
</dbReference>
<organism evidence="1 2">
    <name type="scientific">Rhizophagus clarus</name>
    <dbReference type="NCBI Taxonomy" id="94130"/>
    <lineage>
        <taxon>Eukaryota</taxon>
        <taxon>Fungi</taxon>
        <taxon>Fungi incertae sedis</taxon>
        <taxon>Mucoromycota</taxon>
        <taxon>Glomeromycotina</taxon>
        <taxon>Glomeromycetes</taxon>
        <taxon>Glomerales</taxon>
        <taxon>Glomeraceae</taxon>
        <taxon>Rhizophagus</taxon>
    </lineage>
</organism>
<accession>A0A8H3R6P9</accession>
<evidence type="ECO:0000313" key="1">
    <source>
        <dbReference type="EMBL" id="GET01945.1"/>
    </source>
</evidence>
<dbReference type="Proteomes" id="UP000615446">
    <property type="component" value="Unassembled WGS sequence"/>
</dbReference>
<comment type="caution">
    <text evidence="1">The sequence shown here is derived from an EMBL/GenBank/DDBJ whole genome shotgun (WGS) entry which is preliminary data.</text>
</comment>
<proteinExistence type="predicted"/>
<protein>
    <submittedName>
        <fullName evidence="1">Uncharacterized protein</fullName>
    </submittedName>
</protein>
<sequence>MRKLYKNELNRTELPKASEGIKSFNQRYEINIPELMEDTNCILDKTYSKIDLDRICIITDTQEEYLLNSKEEIHSEAINTFSALFRLQNHKFENLSEQWKAIYKLRADINLQIYDHLDDIPMKQEWYEMLNTMNDKSAPEHLYEMENLPTISDSQDIRLRLQSSKDATDLID</sequence>